<comment type="similarity">
    <text evidence="2">Belongs to the group II decarboxylase family.</text>
</comment>
<dbReference type="Gene3D" id="3.90.1150.170">
    <property type="match status" value="1"/>
</dbReference>
<evidence type="ECO:0000256" key="4">
    <source>
        <dbReference type="ARBA" id="ARBA00022793"/>
    </source>
</evidence>
<protein>
    <submittedName>
        <fullName evidence="7">Acidic amino acid decarboxylase GADL1</fullName>
    </submittedName>
</protein>
<dbReference type="GeneID" id="103057969"/>
<organism evidence="6 7">
    <name type="scientific">Python bivittatus</name>
    <name type="common">Burmese python</name>
    <name type="synonym">Python molurus bivittatus</name>
    <dbReference type="NCBI Taxonomy" id="176946"/>
    <lineage>
        <taxon>Eukaryota</taxon>
        <taxon>Metazoa</taxon>
        <taxon>Chordata</taxon>
        <taxon>Craniata</taxon>
        <taxon>Vertebrata</taxon>
        <taxon>Euteleostomi</taxon>
        <taxon>Lepidosauria</taxon>
        <taxon>Squamata</taxon>
        <taxon>Bifurcata</taxon>
        <taxon>Unidentata</taxon>
        <taxon>Episquamata</taxon>
        <taxon>Toxicofera</taxon>
        <taxon>Serpentes</taxon>
        <taxon>Henophidia</taxon>
        <taxon>Pythonidae</taxon>
        <taxon>Python</taxon>
    </lineage>
</organism>
<dbReference type="KEGG" id="pbi:103057969"/>
<dbReference type="PANTHER" id="PTHR45677:SF1">
    <property type="entry name" value="ACIDIC AMINO ACID DECARBOXYLASE GADL1"/>
    <property type="match status" value="1"/>
</dbReference>
<comment type="subunit">
    <text evidence="3">Homodimer.</text>
</comment>
<keyword evidence="5" id="KW-0663">Pyridoxal phosphate</keyword>
<dbReference type="InterPro" id="IPR002129">
    <property type="entry name" value="PyrdxlP-dep_de-COase"/>
</dbReference>
<gene>
    <name evidence="7" type="primary">LOC103057969</name>
</gene>
<sequence length="205" mass="23857">MTMKHFMNSGACAIRTFSGYDYPFGTEANKSSEIGLLKRCYSANASYLFQQDKFYDISYDTGDKSIQCSRRADAFKFWMTWKAVGTAGLEERVNRALALVRYLVDEIKKREGFQLLLEPEYANICFWYIPPSLRKMEKGHEFWEKLSHVAPTIKERMVKKGSMMLGYQPHHGKVNFFRQVIISPQVIREDMDFLLDEIDSLGKDL</sequence>
<dbReference type="OrthoDB" id="392571at2759"/>
<keyword evidence="4" id="KW-0456">Lyase</keyword>
<proteinExistence type="inferred from homology"/>
<evidence type="ECO:0000256" key="1">
    <source>
        <dbReference type="ARBA" id="ARBA00001933"/>
    </source>
</evidence>
<dbReference type="GO" id="GO:0030170">
    <property type="term" value="F:pyridoxal phosphate binding"/>
    <property type="evidence" value="ECO:0007669"/>
    <property type="project" value="InterPro"/>
</dbReference>
<evidence type="ECO:0000256" key="2">
    <source>
        <dbReference type="ARBA" id="ARBA00009533"/>
    </source>
</evidence>
<evidence type="ECO:0000313" key="6">
    <source>
        <dbReference type="Proteomes" id="UP000695026"/>
    </source>
</evidence>
<dbReference type="SUPFAM" id="SSF53383">
    <property type="entry name" value="PLP-dependent transferases"/>
    <property type="match status" value="1"/>
</dbReference>
<comment type="cofactor">
    <cofactor evidence="1">
        <name>pyridoxal 5'-phosphate</name>
        <dbReference type="ChEBI" id="CHEBI:597326"/>
    </cofactor>
</comment>
<dbReference type="AlphaFoldDB" id="A0A9F2KVL9"/>
<dbReference type="GO" id="GO:0016831">
    <property type="term" value="F:carboxy-lyase activity"/>
    <property type="evidence" value="ECO:0007669"/>
    <property type="project" value="UniProtKB-KW"/>
</dbReference>
<dbReference type="Pfam" id="PF00282">
    <property type="entry name" value="Pyridoxal_deC"/>
    <property type="match status" value="1"/>
</dbReference>
<evidence type="ECO:0000256" key="5">
    <source>
        <dbReference type="ARBA" id="ARBA00022898"/>
    </source>
</evidence>
<dbReference type="InterPro" id="IPR015424">
    <property type="entry name" value="PyrdxlP-dep_Trfase"/>
</dbReference>
<dbReference type="PANTHER" id="PTHR45677">
    <property type="entry name" value="GLUTAMATE DECARBOXYLASE-RELATED"/>
    <property type="match status" value="1"/>
</dbReference>
<keyword evidence="6" id="KW-1185">Reference proteome</keyword>
<evidence type="ECO:0000256" key="3">
    <source>
        <dbReference type="ARBA" id="ARBA00011738"/>
    </source>
</evidence>
<dbReference type="GO" id="GO:0005737">
    <property type="term" value="C:cytoplasm"/>
    <property type="evidence" value="ECO:0007669"/>
    <property type="project" value="TreeGrafter"/>
</dbReference>
<name>A0A9F2KVL9_PYTBI</name>
<dbReference type="Proteomes" id="UP000695026">
    <property type="component" value="Unplaced"/>
</dbReference>
<evidence type="ECO:0000313" key="7">
    <source>
        <dbReference type="RefSeq" id="XP_007422897.1"/>
    </source>
</evidence>
<keyword evidence="4" id="KW-0210">Decarboxylase</keyword>
<dbReference type="RefSeq" id="XP_007422897.1">
    <property type="nucleotide sequence ID" value="XM_007422835.2"/>
</dbReference>
<accession>A0A9F2KVL9</accession>
<dbReference type="OMA" id="CANACYL"/>
<reference evidence="7" key="1">
    <citation type="submission" date="2025-08" db="UniProtKB">
        <authorList>
            <consortium name="RefSeq"/>
        </authorList>
    </citation>
    <scope>IDENTIFICATION</scope>
    <source>
        <tissue evidence="7">Liver</tissue>
    </source>
</reference>
<dbReference type="GO" id="GO:0019752">
    <property type="term" value="P:carboxylic acid metabolic process"/>
    <property type="evidence" value="ECO:0007669"/>
    <property type="project" value="InterPro"/>
</dbReference>